<organism evidence="2 3">
    <name type="scientific">Prorocentrum cordatum</name>
    <dbReference type="NCBI Taxonomy" id="2364126"/>
    <lineage>
        <taxon>Eukaryota</taxon>
        <taxon>Sar</taxon>
        <taxon>Alveolata</taxon>
        <taxon>Dinophyceae</taxon>
        <taxon>Prorocentrales</taxon>
        <taxon>Prorocentraceae</taxon>
        <taxon>Prorocentrum</taxon>
    </lineage>
</organism>
<protein>
    <submittedName>
        <fullName evidence="2">Uncharacterized protein</fullName>
    </submittedName>
</protein>
<dbReference type="EMBL" id="CAUYUJ010004130">
    <property type="protein sequence ID" value="CAK0808287.1"/>
    <property type="molecule type" value="Genomic_DNA"/>
</dbReference>
<name>A0ABN9QT89_9DINO</name>
<dbReference type="Proteomes" id="UP001189429">
    <property type="component" value="Unassembled WGS sequence"/>
</dbReference>
<evidence type="ECO:0000313" key="3">
    <source>
        <dbReference type="Proteomes" id="UP001189429"/>
    </source>
</evidence>
<keyword evidence="3" id="KW-1185">Reference proteome</keyword>
<evidence type="ECO:0000313" key="2">
    <source>
        <dbReference type="EMBL" id="CAK0808287.1"/>
    </source>
</evidence>
<feature type="compositionally biased region" description="Gly residues" evidence="1">
    <location>
        <begin position="1"/>
        <end position="12"/>
    </location>
</feature>
<feature type="region of interest" description="Disordered" evidence="1">
    <location>
        <begin position="1"/>
        <end position="23"/>
    </location>
</feature>
<feature type="non-terminal residue" evidence="2">
    <location>
        <position position="1"/>
    </location>
</feature>
<proteinExistence type="predicted"/>
<gene>
    <name evidence="2" type="ORF">PCOR1329_LOCUS13926</name>
</gene>
<reference evidence="2" key="1">
    <citation type="submission" date="2023-10" db="EMBL/GenBank/DDBJ databases">
        <authorList>
            <person name="Chen Y."/>
            <person name="Shah S."/>
            <person name="Dougan E. K."/>
            <person name="Thang M."/>
            <person name="Chan C."/>
        </authorList>
    </citation>
    <scope>NUCLEOTIDE SEQUENCE [LARGE SCALE GENOMIC DNA]</scope>
</reference>
<comment type="caution">
    <text evidence="2">The sequence shown here is derived from an EMBL/GenBank/DDBJ whole genome shotgun (WGS) entry which is preliminary data.</text>
</comment>
<accession>A0ABN9QT89</accession>
<evidence type="ECO:0000256" key="1">
    <source>
        <dbReference type="SAM" id="MobiDB-lite"/>
    </source>
</evidence>
<feature type="non-terminal residue" evidence="2">
    <location>
        <position position="62"/>
    </location>
</feature>
<sequence>RAGGAPAGGDGASGAVPAAFRGRRPEPQGLRVFAADAAAPLLASAAERAPRRGRGQPADACA</sequence>